<reference evidence="7 8" key="1">
    <citation type="submission" date="2018-06" db="EMBL/GenBank/DDBJ databases">
        <authorList>
            <consortium name="Pathogen Informatics"/>
            <person name="Doyle S."/>
        </authorList>
    </citation>
    <scope>NUCLEOTIDE SEQUENCE [LARGE SCALE GENOMIC DNA]</scope>
    <source>
        <strain evidence="7 8">NCTC12360</strain>
    </source>
</reference>
<reference evidence="6" key="2">
    <citation type="submission" date="2023-03" db="EMBL/GenBank/DDBJ databases">
        <authorList>
            <person name="Shen W."/>
            <person name="Cai J."/>
        </authorList>
    </citation>
    <scope>NUCLEOTIDE SEQUENCE</scope>
    <source>
        <strain evidence="6">K69-2</strain>
    </source>
</reference>
<keyword evidence="8" id="KW-1185">Reference proteome</keyword>
<sequence>MKLLIQSDDFGITRAVSQGCIFGIQNGVIKNTGMFTNMPWIEECVFLLKPYINDIAFGIDLNLSTGSSLLSHSVIPNLTKLNGQFLTSYENRQLDCEENGFDHLADFSGQVYDEFKAQIEKYIQLVGKKPDYIHNHAYGTATIDTVTKRLAKEYDVICTLQLMEKNVVKQAGMGWYMPGDAQSQLSGNLTNYIIEDKGKLIGSEYGYLISHCGYLDAEIFQLSSFNTCRAMDLQALTSNDVKEWIENNQIELITFKELPDSWKK</sequence>
<dbReference type="GO" id="GO:0005975">
    <property type="term" value="P:carbohydrate metabolic process"/>
    <property type="evidence" value="ECO:0007669"/>
    <property type="project" value="InterPro"/>
</dbReference>
<evidence type="ECO:0000256" key="5">
    <source>
        <dbReference type="ARBA" id="ARBA00023277"/>
    </source>
</evidence>
<dbReference type="GO" id="GO:0046872">
    <property type="term" value="F:metal ion binding"/>
    <property type="evidence" value="ECO:0007669"/>
    <property type="project" value="UniProtKB-KW"/>
</dbReference>
<dbReference type="RefSeq" id="WP_060815625.1">
    <property type="nucleotide sequence ID" value="NZ_BTSN01000018.1"/>
</dbReference>
<dbReference type="Proteomes" id="UP000254807">
    <property type="component" value="Unassembled WGS sequence"/>
</dbReference>
<evidence type="ECO:0000313" key="8">
    <source>
        <dbReference type="Proteomes" id="UP000254807"/>
    </source>
</evidence>
<proteinExistence type="predicted"/>
<name>A0A376H5S1_ENTGA</name>
<evidence type="ECO:0000256" key="1">
    <source>
        <dbReference type="ARBA" id="ARBA00001946"/>
    </source>
</evidence>
<comment type="cofactor">
    <cofactor evidence="1">
        <name>Mg(2+)</name>
        <dbReference type="ChEBI" id="CHEBI:18420"/>
    </cofactor>
</comment>
<evidence type="ECO:0000256" key="4">
    <source>
        <dbReference type="ARBA" id="ARBA00022842"/>
    </source>
</evidence>
<dbReference type="GO" id="GO:0019213">
    <property type="term" value="F:deacetylase activity"/>
    <property type="evidence" value="ECO:0007669"/>
    <property type="project" value="TreeGrafter"/>
</dbReference>
<dbReference type="InterPro" id="IPR006879">
    <property type="entry name" value="YdjC-like"/>
</dbReference>
<dbReference type="GO" id="GO:0016787">
    <property type="term" value="F:hydrolase activity"/>
    <property type="evidence" value="ECO:0007669"/>
    <property type="project" value="UniProtKB-KW"/>
</dbReference>
<dbReference type="Pfam" id="PF04794">
    <property type="entry name" value="YdjC"/>
    <property type="match status" value="1"/>
</dbReference>
<evidence type="ECO:0000256" key="3">
    <source>
        <dbReference type="ARBA" id="ARBA00022801"/>
    </source>
</evidence>
<dbReference type="EMBL" id="JARPZN010000035">
    <property type="protein sequence ID" value="MDT2692148.1"/>
    <property type="molecule type" value="Genomic_DNA"/>
</dbReference>
<dbReference type="InterPro" id="IPR011330">
    <property type="entry name" value="Glyco_hydro/deAcase_b/a-brl"/>
</dbReference>
<dbReference type="Gene3D" id="3.20.20.370">
    <property type="entry name" value="Glycoside hydrolase/deacetylase"/>
    <property type="match status" value="1"/>
</dbReference>
<dbReference type="EMBL" id="UFYW01000001">
    <property type="protein sequence ID" value="STD83509.1"/>
    <property type="molecule type" value="Genomic_DNA"/>
</dbReference>
<accession>A0A376H5S1</accession>
<dbReference type="PANTHER" id="PTHR31609">
    <property type="entry name" value="YDJC DEACETYLASE FAMILY MEMBER"/>
    <property type="match status" value="1"/>
</dbReference>
<dbReference type="AlphaFoldDB" id="A0A376H5S1"/>
<protein>
    <submittedName>
        <fullName evidence="6">ChbG/HpnK family deacetylase</fullName>
    </submittedName>
    <submittedName>
        <fullName evidence="7">YdjC-like family protein</fullName>
    </submittedName>
</protein>
<keyword evidence="3" id="KW-0378">Hydrolase</keyword>
<evidence type="ECO:0000256" key="2">
    <source>
        <dbReference type="ARBA" id="ARBA00022723"/>
    </source>
</evidence>
<dbReference type="SUPFAM" id="SSF88713">
    <property type="entry name" value="Glycoside hydrolase/deacetylase"/>
    <property type="match status" value="1"/>
</dbReference>
<dbReference type="OrthoDB" id="9774177at2"/>
<keyword evidence="4" id="KW-0460">Magnesium</keyword>
<dbReference type="Proteomes" id="UP001183682">
    <property type="component" value="Unassembled WGS sequence"/>
</dbReference>
<dbReference type="PANTHER" id="PTHR31609:SF1">
    <property type="entry name" value="CARBOHYDRATE DEACETYLASE"/>
    <property type="match status" value="1"/>
</dbReference>
<evidence type="ECO:0000313" key="7">
    <source>
        <dbReference type="EMBL" id="STD83509.1"/>
    </source>
</evidence>
<organism evidence="7 8">
    <name type="scientific">Enterococcus gallinarum</name>
    <dbReference type="NCBI Taxonomy" id="1353"/>
    <lineage>
        <taxon>Bacteria</taxon>
        <taxon>Bacillati</taxon>
        <taxon>Bacillota</taxon>
        <taxon>Bacilli</taxon>
        <taxon>Lactobacillales</taxon>
        <taxon>Enterococcaceae</taxon>
        <taxon>Enterococcus</taxon>
    </lineage>
</organism>
<gene>
    <name evidence="7" type="ORF">NCTC12360_01976</name>
    <name evidence="6" type="ORF">P7E30_18480</name>
</gene>
<evidence type="ECO:0000313" key="6">
    <source>
        <dbReference type="EMBL" id="MDT2692148.1"/>
    </source>
</evidence>
<keyword evidence="5" id="KW-0119">Carbohydrate metabolism</keyword>
<keyword evidence="2" id="KW-0479">Metal-binding</keyword>